<reference evidence="1 2" key="1">
    <citation type="submission" date="2015-03" db="EMBL/GenBank/DDBJ databases">
        <title>Caedibacter varicaedens, whole genome shotgun sequence.</title>
        <authorList>
            <person name="Suzuki H."/>
            <person name="Dapper A.L."/>
            <person name="Gibson A.K."/>
            <person name="Jackson C."/>
            <person name="Lee H."/>
            <person name="Pejaver V.R."/>
            <person name="Doak T."/>
            <person name="Lynch M."/>
        </authorList>
    </citation>
    <scope>NUCLEOTIDE SEQUENCE [LARGE SCALE GENOMIC DNA]</scope>
</reference>
<dbReference type="AlphaFoldDB" id="A0A0K8MCF5"/>
<protein>
    <submittedName>
        <fullName evidence="1">Uncharacterized protein</fullName>
    </submittedName>
</protein>
<dbReference type="Proteomes" id="UP000036771">
    <property type="component" value="Unassembled WGS sequence"/>
</dbReference>
<name>A0A0K8MCF5_9PROT</name>
<dbReference type="EMBL" id="BBVC01000026">
    <property type="protein sequence ID" value="GAO98147.1"/>
    <property type="molecule type" value="Genomic_DNA"/>
</dbReference>
<organism evidence="1 2">
    <name type="scientific">Caedimonas varicaedens</name>
    <dbReference type="NCBI Taxonomy" id="1629334"/>
    <lineage>
        <taxon>Bacteria</taxon>
        <taxon>Pseudomonadati</taxon>
        <taxon>Pseudomonadota</taxon>
        <taxon>Alphaproteobacteria</taxon>
        <taxon>Holosporales</taxon>
        <taxon>Caedimonadaceae</taxon>
        <taxon>Caedimonas</taxon>
    </lineage>
</organism>
<accession>A0A0K8MCF5</accession>
<comment type="caution">
    <text evidence="1">The sequence shown here is derived from an EMBL/GenBank/DDBJ whole genome shotgun (WGS) entry which is preliminary data.</text>
</comment>
<gene>
    <name evidence="1" type="ORF">Cva_00795</name>
</gene>
<evidence type="ECO:0000313" key="1">
    <source>
        <dbReference type="EMBL" id="GAO98147.1"/>
    </source>
</evidence>
<keyword evidence="2" id="KW-1185">Reference proteome</keyword>
<sequence>MGEQRQKHDHQIANVQDSVLALFRSVGNYRKQEGVTEEEDENENDPLSYEARFKLKQHLNVLFDYVRHQADVNIQKALEDSRNQRTLIAENIAKGI</sequence>
<evidence type="ECO:0000313" key="2">
    <source>
        <dbReference type="Proteomes" id="UP000036771"/>
    </source>
</evidence>
<proteinExistence type="predicted"/>
<dbReference type="STRING" id="1629334.Cva_00795"/>